<feature type="region of interest" description="Disordered" evidence="6">
    <location>
        <begin position="176"/>
        <end position="247"/>
    </location>
</feature>
<dbReference type="AlphaFoldDB" id="A0AAV1NNA9"/>
<comment type="similarity">
    <text evidence="1">Belongs to the bZIP family. NFIL3 subfamily.</text>
</comment>
<feature type="region of interest" description="Disordered" evidence="6">
    <location>
        <begin position="285"/>
        <end position="309"/>
    </location>
</feature>
<feature type="region of interest" description="Disordered" evidence="6">
    <location>
        <begin position="1"/>
        <end position="48"/>
    </location>
</feature>
<comment type="caution">
    <text evidence="8">The sequence shown here is derived from an EMBL/GenBank/DDBJ whole genome shotgun (WGS) entry which is preliminary data.</text>
</comment>
<evidence type="ECO:0000313" key="9">
    <source>
        <dbReference type="Proteomes" id="UP001314229"/>
    </source>
</evidence>
<dbReference type="GO" id="GO:0005634">
    <property type="term" value="C:nucleus"/>
    <property type="evidence" value="ECO:0007669"/>
    <property type="project" value="TreeGrafter"/>
</dbReference>
<feature type="compositionally biased region" description="Gly residues" evidence="6">
    <location>
        <begin position="30"/>
        <end position="43"/>
    </location>
</feature>
<feature type="region of interest" description="Disordered" evidence="6">
    <location>
        <begin position="69"/>
        <end position="88"/>
    </location>
</feature>
<dbReference type="CDD" id="cd14694">
    <property type="entry name" value="bZIP_NFIL3"/>
    <property type="match status" value="1"/>
</dbReference>
<dbReference type="PANTHER" id="PTHR15284:SF6">
    <property type="entry name" value="HYPOTHETICAL LOC799271-RELATED"/>
    <property type="match status" value="1"/>
</dbReference>
<protein>
    <submittedName>
        <fullName evidence="8">Nuclear factor, interleukin 3 regulated, member 6</fullName>
    </submittedName>
</protein>
<feature type="domain" description="BZIP" evidence="7">
    <location>
        <begin position="96"/>
        <end position="146"/>
    </location>
</feature>
<evidence type="ECO:0000256" key="4">
    <source>
        <dbReference type="ARBA" id="ARBA00023163"/>
    </source>
</evidence>
<dbReference type="FunFam" id="1.20.5.170:FF:000025">
    <property type="entry name" value="nuclear factor interleukin-3-regulated protein-like"/>
    <property type="match status" value="1"/>
</dbReference>
<sequence length="413" mass="44580">MFEEQSQPMRGQQDVAVLQTLQSPAAVTPGGSGGGGGGGGGAGSPMSFTDEAVSILTSSSMLARSLLGRSSAVKRKESPSSSIRRKREFIPVDKKDDGYWDKRRKNNEAAKRSREKRRVNDIVLESRVLALLEENARLRAELLALKFRFGLVKDPSNASILPLTTAPQHTTQSLTPHYYLHRGDGGLPNSSALHPSNQKGQLSVRSSRDAGNLSEDSGFSTPGGSSVGSPVFFEDRLSDHGKSSPHRAEELGYDLHHSPSDVHHSAVLTEARLDLAEGMKNLPHKLRFKTPGTGDGFDAAGDNSRRSPLLPTAAREGQREALKGQGLTGGEVGAGHTGPWLQQLEGEEGRRGRQSPQYNISAASYSLQPPTQGQTEVQYQHENGFLKSQLNSLSVEVAQLKKLFTEQFTANVN</sequence>
<dbReference type="PROSITE" id="PS00036">
    <property type="entry name" value="BZIP_BASIC"/>
    <property type="match status" value="1"/>
</dbReference>
<feature type="region of interest" description="Disordered" evidence="6">
    <location>
        <begin position="96"/>
        <end position="116"/>
    </location>
</feature>
<evidence type="ECO:0000256" key="3">
    <source>
        <dbReference type="ARBA" id="ARBA00023125"/>
    </source>
</evidence>
<gene>
    <name evidence="8" type="ORF">FSCOSCO3_A036127</name>
</gene>
<dbReference type="InterPro" id="IPR047229">
    <property type="entry name" value="NFIL3-like"/>
</dbReference>
<keyword evidence="3" id="KW-0238">DNA-binding</keyword>
<feature type="compositionally biased region" description="Polar residues" evidence="6">
    <location>
        <begin position="188"/>
        <end position="205"/>
    </location>
</feature>
<feature type="compositionally biased region" description="Basic and acidic residues" evidence="6">
    <location>
        <begin position="233"/>
        <end position="247"/>
    </location>
</feature>
<dbReference type="EMBL" id="CAWUFR010000044">
    <property type="protein sequence ID" value="CAK6960284.1"/>
    <property type="molecule type" value="Genomic_DNA"/>
</dbReference>
<dbReference type="PANTHER" id="PTHR15284">
    <property type="entry name" value="NUCLEAR FACTOR INTERLEUKIN-3-REGULATED PROTEIN"/>
    <property type="match status" value="1"/>
</dbReference>
<dbReference type="Pfam" id="PF07716">
    <property type="entry name" value="bZIP_2"/>
    <property type="match status" value="1"/>
</dbReference>
<dbReference type="InterPro" id="IPR046347">
    <property type="entry name" value="bZIP_sf"/>
</dbReference>
<evidence type="ECO:0000256" key="2">
    <source>
        <dbReference type="ARBA" id="ARBA00023015"/>
    </source>
</evidence>
<accession>A0AAV1NNA9</accession>
<dbReference type="SMART" id="SM00338">
    <property type="entry name" value="BRLZ"/>
    <property type="match status" value="1"/>
</dbReference>
<evidence type="ECO:0000256" key="6">
    <source>
        <dbReference type="SAM" id="MobiDB-lite"/>
    </source>
</evidence>
<evidence type="ECO:0000256" key="5">
    <source>
        <dbReference type="ARBA" id="ARBA00023242"/>
    </source>
</evidence>
<keyword evidence="2" id="KW-0805">Transcription regulation</keyword>
<dbReference type="GO" id="GO:0007623">
    <property type="term" value="P:circadian rhythm"/>
    <property type="evidence" value="ECO:0007669"/>
    <property type="project" value="TreeGrafter"/>
</dbReference>
<keyword evidence="5" id="KW-0539">Nucleus</keyword>
<keyword evidence="9" id="KW-1185">Reference proteome</keyword>
<dbReference type="InterPro" id="IPR047106">
    <property type="entry name" value="NFIL3-like_bZIP"/>
</dbReference>
<feature type="compositionally biased region" description="Basic and acidic residues" evidence="6">
    <location>
        <begin position="96"/>
        <end position="112"/>
    </location>
</feature>
<dbReference type="GO" id="GO:0003677">
    <property type="term" value="F:DNA binding"/>
    <property type="evidence" value="ECO:0007669"/>
    <property type="project" value="UniProtKB-KW"/>
</dbReference>
<evidence type="ECO:0000313" key="8">
    <source>
        <dbReference type="EMBL" id="CAK6960284.1"/>
    </source>
</evidence>
<dbReference type="Gene3D" id="1.20.5.170">
    <property type="match status" value="1"/>
</dbReference>
<organism evidence="8 9">
    <name type="scientific">Scomber scombrus</name>
    <name type="common">Atlantic mackerel</name>
    <name type="synonym">Scomber vernalis</name>
    <dbReference type="NCBI Taxonomy" id="13677"/>
    <lineage>
        <taxon>Eukaryota</taxon>
        <taxon>Metazoa</taxon>
        <taxon>Chordata</taxon>
        <taxon>Craniata</taxon>
        <taxon>Vertebrata</taxon>
        <taxon>Euteleostomi</taxon>
        <taxon>Actinopterygii</taxon>
        <taxon>Neopterygii</taxon>
        <taxon>Teleostei</taxon>
        <taxon>Neoteleostei</taxon>
        <taxon>Acanthomorphata</taxon>
        <taxon>Pelagiaria</taxon>
        <taxon>Scombriformes</taxon>
        <taxon>Scombridae</taxon>
        <taxon>Scomber</taxon>
    </lineage>
</organism>
<dbReference type="PROSITE" id="PS50217">
    <property type="entry name" value="BZIP"/>
    <property type="match status" value="1"/>
</dbReference>
<evidence type="ECO:0000259" key="7">
    <source>
        <dbReference type="PROSITE" id="PS50217"/>
    </source>
</evidence>
<dbReference type="Proteomes" id="UP001314229">
    <property type="component" value="Unassembled WGS sequence"/>
</dbReference>
<feature type="compositionally biased region" description="Polar residues" evidence="6">
    <location>
        <begin position="1"/>
        <end position="10"/>
    </location>
</feature>
<name>A0AAV1NNA9_SCOSC</name>
<reference evidence="8 9" key="1">
    <citation type="submission" date="2024-01" db="EMBL/GenBank/DDBJ databases">
        <authorList>
            <person name="Alioto T."/>
            <person name="Alioto T."/>
            <person name="Gomez Garrido J."/>
        </authorList>
    </citation>
    <scope>NUCLEOTIDE SEQUENCE [LARGE SCALE GENOMIC DNA]</scope>
</reference>
<keyword evidence="4" id="KW-0804">Transcription</keyword>
<dbReference type="GO" id="GO:0003700">
    <property type="term" value="F:DNA-binding transcription factor activity"/>
    <property type="evidence" value="ECO:0007669"/>
    <property type="project" value="InterPro"/>
</dbReference>
<feature type="compositionally biased region" description="Low complexity" evidence="6">
    <location>
        <begin position="217"/>
        <end position="232"/>
    </location>
</feature>
<dbReference type="SUPFAM" id="SSF57959">
    <property type="entry name" value="Leucine zipper domain"/>
    <property type="match status" value="1"/>
</dbReference>
<proteinExistence type="inferred from homology"/>
<evidence type="ECO:0000256" key="1">
    <source>
        <dbReference type="ARBA" id="ARBA00006079"/>
    </source>
</evidence>
<dbReference type="InterPro" id="IPR004827">
    <property type="entry name" value="bZIP"/>
</dbReference>